<protein>
    <submittedName>
        <fullName evidence="2">Uncharacterized protein</fullName>
    </submittedName>
</protein>
<comment type="caution">
    <text evidence="2">The sequence shown here is derived from an EMBL/GenBank/DDBJ whole genome shotgun (WGS) entry which is preliminary data.</text>
</comment>
<gene>
    <name evidence="2" type="ORF">J2T22_000626</name>
</gene>
<evidence type="ECO:0000256" key="1">
    <source>
        <dbReference type="SAM" id="MobiDB-lite"/>
    </source>
</evidence>
<reference evidence="2 3" key="1">
    <citation type="submission" date="2023-07" db="EMBL/GenBank/DDBJ databases">
        <title>Sorghum-associated microbial communities from plants grown in Nebraska, USA.</title>
        <authorList>
            <person name="Schachtman D."/>
        </authorList>
    </citation>
    <scope>NUCLEOTIDE SEQUENCE [LARGE SCALE GENOMIC DNA]</scope>
    <source>
        <strain evidence="2 3">DS994</strain>
    </source>
</reference>
<dbReference type="Proteomes" id="UP001226389">
    <property type="component" value="Unassembled WGS sequence"/>
</dbReference>
<name>A0ABT9UCT6_9MICC</name>
<feature type="compositionally biased region" description="Low complexity" evidence="1">
    <location>
        <begin position="26"/>
        <end position="37"/>
    </location>
</feature>
<evidence type="ECO:0000313" key="3">
    <source>
        <dbReference type="Proteomes" id="UP001226389"/>
    </source>
</evidence>
<accession>A0ABT9UCT6</accession>
<evidence type="ECO:0000313" key="2">
    <source>
        <dbReference type="EMBL" id="MDQ0117456.1"/>
    </source>
</evidence>
<organism evidence="2 3">
    <name type="scientific">Pseudarthrobacter defluvii</name>
    <dbReference type="NCBI Taxonomy" id="410837"/>
    <lineage>
        <taxon>Bacteria</taxon>
        <taxon>Bacillati</taxon>
        <taxon>Actinomycetota</taxon>
        <taxon>Actinomycetes</taxon>
        <taxon>Micrococcales</taxon>
        <taxon>Micrococcaceae</taxon>
        <taxon>Pseudarthrobacter</taxon>
    </lineage>
</organism>
<dbReference type="EMBL" id="JAUSSY010000002">
    <property type="protein sequence ID" value="MDQ0117456.1"/>
    <property type="molecule type" value="Genomic_DNA"/>
</dbReference>
<feature type="region of interest" description="Disordered" evidence="1">
    <location>
        <begin position="26"/>
        <end position="45"/>
    </location>
</feature>
<sequence>MNPCECTDTKQVVICALNRGDGPCLTTTEQAQTTPAPTATPEPPALNSDALTASLMTALSSKITL</sequence>
<keyword evidence="3" id="KW-1185">Reference proteome</keyword>
<proteinExistence type="predicted"/>